<evidence type="ECO:0000259" key="5">
    <source>
        <dbReference type="PROSITE" id="PS50850"/>
    </source>
</evidence>
<dbReference type="Pfam" id="PF07690">
    <property type="entry name" value="MFS_1"/>
    <property type="match status" value="1"/>
</dbReference>
<feature type="transmembrane region" description="Helical" evidence="4">
    <location>
        <begin position="139"/>
        <end position="161"/>
    </location>
</feature>
<sequence>MGDDKAQPTDSDPRATHFQTEKGLESGRPPSPTPETTGLEGGGGNSSDGTTELTPPPADSIPDGGLQAWIQVLGSWVTLIATWGLVNSFGVFQTYYETQLLPTTSSSDISWIGSLQASLLFLVGVISGPLYDAGYSRELIALGLFLIVLGMFMTSLCHAYWQLLLAQGLCIGLGMGFTFLPGTAILSQYFHRRRALAIGISSSGSPLAGIVFPIIFNSLEPRIGFGWTTRVLAFITMAFSIIPVVFMRPRVPRSATTGPRPRRALIDKTALRDGAFMTFCVGSFFGFLVLYVPFFYVPLFAERHDLADRHWAPYLVTLLNAGSVVGRLLPNALADRAGSLNVLLACTTVSAVLAFGWLGIHDLAGLDVFAILYGGFSGGLVSLAPSVIVSLSPHLGLVGVRMGMTFLLAGVSVLVGTPIAGAILGGFSEKEWQGTIGYCAAGLTLGTLLNAIARFVVYRRKGGLKA</sequence>
<evidence type="ECO:0000313" key="7">
    <source>
        <dbReference type="Proteomes" id="UP001586593"/>
    </source>
</evidence>
<feature type="transmembrane region" description="Helical" evidence="4">
    <location>
        <begin position="68"/>
        <end position="89"/>
    </location>
</feature>
<dbReference type="InterPro" id="IPR036259">
    <property type="entry name" value="MFS_trans_sf"/>
</dbReference>
<comment type="similarity">
    <text evidence="2">Belongs to the major facilitator superfamily. Monocarboxylate porter (TC 2.A.1.13) family.</text>
</comment>
<evidence type="ECO:0000313" key="6">
    <source>
        <dbReference type="EMBL" id="KAL1870544.1"/>
    </source>
</evidence>
<feature type="transmembrane region" description="Helical" evidence="4">
    <location>
        <begin position="341"/>
        <end position="358"/>
    </location>
</feature>
<dbReference type="PROSITE" id="PS50850">
    <property type="entry name" value="MFS"/>
    <property type="match status" value="1"/>
</dbReference>
<feature type="compositionally biased region" description="Basic and acidic residues" evidence="3">
    <location>
        <begin position="1"/>
        <end position="25"/>
    </location>
</feature>
<dbReference type="InterPro" id="IPR011701">
    <property type="entry name" value="MFS"/>
</dbReference>
<keyword evidence="7" id="KW-1185">Reference proteome</keyword>
<dbReference type="Gene3D" id="1.20.1250.20">
    <property type="entry name" value="MFS general substrate transporter like domains"/>
    <property type="match status" value="2"/>
</dbReference>
<evidence type="ECO:0000256" key="1">
    <source>
        <dbReference type="ARBA" id="ARBA00004141"/>
    </source>
</evidence>
<protein>
    <recommendedName>
        <fullName evidence="5">Major facilitator superfamily (MFS) profile domain-containing protein</fullName>
    </recommendedName>
</protein>
<accession>A0ABR3X4K5</accession>
<dbReference type="CDD" id="cd17352">
    <property type="entry name" value="MFS_MCT_SLC16"/>
    <property type="match status" value="1"/>
</dbReference>
<feature type="transmembrane region" description="Helical" evidence="4">
    <location>
        <begin position="435"/>
        <end position="457"/>
    </location>
</feature>
<keyword evidence="4" id="KW-1133">Transmembrane helix</keyword>
<feature type="transmembrane region" description="Helical" evidence="4">
    <location>
        <begin position="227"/>
        <end position="246"/>
    </location>
</feature>
<dbReference type="PANTHER" id="PTHR11360">
    <property type="entry name" value="MONOCARBOXYLATE TRANSPORTER"/>
    <property type="match status" value="1"/>
</dbReference>
<keyword evidence="4" id="KW-0472">Membrane</keyword>
<feature type="domain" description="Major facilitator superfamily (MFS) profile" evidence="5">
    <location>
        <begin position="67"/>
        <end position="462"/>
    </location>
</feature>
<name>A0ABR3X4K5_9PEZI</name>
<feature type="transmembrane region" description="Helical" evidence="4">
    <location>
        <begin position="167"/>
        <end position="186"/>
    </location>
</feature>
<feature type="transmembrane region" description="Helical" evidence="4">
    <location>
        <begin position="370"/>
        <end position="391"/>
    </location>
</feature>
<feature type="transmembrane region" description="Helical" evidence="4">
    <location>
        <begin position="275"/>
        <end position="299"/>
    </location>
</feature>
<evidence type="ECO:0000256" key="3">
    <source>
        <dbReference type="SAM" id="MobiDB-lite"/>
    </source>
</evidence>
<organism evidence="6 7">
    <name type="scientific">Phialemonium thermophilum</name>
    <dbReference type="NCBI Taxonomy" id="223376"/>
    <lineage>
        <taxon>Eukaryota</taxon>
        <taxon>Fungi</taxon>
        <taxon>Dikarya</taxon>
        <taxon>Ascomycota</taxon>
        <taxon>Pezizomycotina</taxon>
        <taxon>Sordariomycetes</taxon>
        <taxon>Sordariomycetidae</taxon>
        <taxon>Cephalothecales</taxon>
        <taxon>Cephalothecaceae</taxon>
        <taxon>Phialemonium</taxon>
    </lineage>
</organism>
<dbReference type="EMBL" id="JAZHXJ010000173">
    <property type="protein sequence ID" value="KAL1870544.1"/>
    <property type="molecule type" value="Genomic_DNA"/>
</dbReference>
<dbReference type="InterPro" id="IPR050327">
    <property type="entry name" value="Proton-linked_MCT"/>
</dbReference>
<gene>
    <name evidence="6" type="ORF">VTK73DRAFT_2583</name>
</gene>
<evidence type="ECO:0000256" key="2">
    <source>
        <dbReference type="ARBA" id="ARBA00006727"/>
    </source>
</evidence>
<feature type="transmembrane region" description="Helical" evidence="4">
    <location>
        <begin position="109"/>
        <end position="127"/>
    </location>
</feature>
<dbReference type="Proteomes" id="UP001586593">
    <property type="component" value="Unassembled WGS sequence"/>
</dbReference>
<dbReference type="InterPro" id="IPR020846">
    <property type="entry name" value="MFS_dom"/>
</dbReference>
<proteinExistence type="inferred from homology"/>
<dbReference type="PANTHER" id="PTHR11360:SF234">
    <property type="entry name" value="MFS-TYPE TRANSPORTER DBAD-RELATED"/>
    <property type="match status" value="1"/>
</dbReference>
<comment type="subcellular location">
    <subcellularLocation>
        <location evidence="1">Membrane</location>
        <topology evidence="1">Multi-pass membrane protein</topology>
    </subcellularLocation>
</comment>
<reference evidence="6 7" key="1">
    <citation type="journal article" date="2024" name="Commun. Biol.">
        <title>Comparative genomic analysis of thermophilic fungi reveals convergent evolutionary adaptations and gene losses.</title>
        <authorList>
            <person name="Steindorff A.S."/>
            <person name="Aguilar-Pontes M.V."/>
            <person name="Robinson A.J."/>
            <person name="Andreopoulos B."/>
            <person name="LaButti K."/>
            <person name="Kuo A."/>
            <person name="Mondo S."/>
            <person name="Riley R."/>
            <person name="Otillar R."/>
            <person name="Haridas S."/>
            <person name="Lipzen A."/>
            <person name="Grimwood J."/>
            <person name="Schmutz J."/>
            <person name="Clum A."/>
            <person name="Reid I.D."/>
            <person name="Moisan M.C."/>
            <person name="Butler G."/>
            <person name="Nguyen T.T.M."/>
            <person name="Dewar K."/>
            <person name="Conant G."/>
            <person name="Drula E."/>
            <person name="Henrissat B."/>
            <person name="Hansel C."/>
            <person name="Singer S."/>
            <person name="Hutchinson M.I."/>
            <person name="de Vries R.P."/>
            <person name="Natvig D.O."/>
            <person name="Powell A.J."/>
            <person name="Tsang A."/>
            <person name="Grigoriev I.V."/>
        </authorList>
    </citation>
    <scope>NUCLEOTIDE SEQUENCE [LARGE SCALE GENOMIC DNA]</scope>
    <source>
        <strain evidence="6 7">ATCC 24622</strain>
    </source>
</reference>
<dbReference type="SUPFAM" id="SSF103473">
    <property type="entry name" value="MFS general substrate transporter"/>
    <property type="match status" value="1"/>
</dbReference>
<evidence type="ECO:0000256" key="4">
    <source>
        <dbReference type="SAM" id="Phobius"/>
    </source>
</evidence>
<comment type="caution">
    <text evidence="6">The sequence shown here is derived from an EMBL/GenBank/DDBJ whole genome shotgun (WGS) entry which is preliminary data.</text>
</comment>
<feature type="transmembrane region" description="Helical" evidence="4">
    <location>
        <begin position="311"/>
        <end position="329"/>
    </location>
</feature>
<feature type="transmembrane region" description="Helical" evidence="4">
    <location>
        <begin position="195"/>
        <end position="215"/>
    </location>
</feature>
<feature type="transmembrane region" description="Helical" evidence="4">
    <location>
        <begin position="403"/>
        <end position="423"/>
    </location>
</feature>
<keyword evidence="4" id="KW-0812">Transmembrane</keyword>
<feature type="region of interest" description="Disordered" evidence="3">
    <location>
        <begin position="1"/>
        <end position="60"/>
    </location>
</feature>